<reference evidence="3" key="1">
    <citation type="journal article" date="2019" name="Int. J. Syst. Evol. Microbiol.">
        <title>The Global Catalogue of Microorganisms (GCM) 10K type strain sequencing project: providing services to taxonomists for standard genome sequencing and annotation.</title>
        <authorList>
            <consortium name="The Broad Institute Genomics Platform"/>
            <consortium name="The Broad Institute Genome Sequencing Center for Infectious Disease"/>
            <person name="Wu L."/>
            <person name="Ma J."/>
        </authorList>
    </citation>
    <scope>NUCLEOTIDE SEQUENCE [LARGE SCALE GENOMIC DNA]</scope>
    <source>
        <strain evidence="3">JCM 17738</strain>
    </source>
</reference>
<evidence type="ECO:0000313" key="2">
    <source>
        <dbReference type="EMBL" id="GAA4400432.1"/>
    </source>
</evidence>
<feature type="region of interest" description="Disordered" evidence="1">
    <location>
        <begin position="80"/>
        <end position="103"/>
    </location>
</feature>
<dbReference type="Proteomes" id="UP001500390">
    <property type="component" value="Unassembled WGS sequence"/>
</dbReference>
<accession>A0ABP8K4U4</accession>
<dbReference type="EMBL" id="BAABFX010000038">
    <property type="protein sequence ID" value="GAA4400432.1"/>
    <property type="molecule type" value="Genomic_DNA"/>
</dbReference>
<proteinExistence type="predicted"/>
<comment type="caution">
    <text evidence="2">The sequence shown here is derived from an EMBL/GenBank/DDBJ whole genome shotgun (WGS) entry which is preliminary data.</text>
</comment>
<sequence>MTGFVLAPLLVAVAIGPSIVPVGDVEDLTAEQLRDWSVASVNIAVASAISLKAVPERFEGAFDIVFTRIPPLPLKAQPPRAAVARPRGAGHDGTVPGGTEPAA</sequence>
<gene>
    <name evidence="2" type="ORF">GCM10023153_27890</name>
</gene>
<protein>
    <submittedName>
        <fullName evidence="2">Uncharacterized protein</fullName>
    </submittedName>
</protein>
<evidence type="ECO:0000313" key="3">
    <source>
        <dbReference type="Proteomes" id="UP001500390"/>
    </source>
</evidence>
<keyword evidence="3" id="KW-1185">Reference proteome</keyword>
<organism evidence="2 3">
    <name type="scientific">Ornithinibacter aureus</name>
    <dbReference type="NCBI Taxonomy" id="622664"/>
    <lineage>
        <taxon>Bacteria</taxon>
        <taxon>Bacillati</taxon>
        <taxon>Actinomycetota</taxon>
        <taxon>Actinomycetes</taxon>
        <taxon>Micrococcales</taxon>
        <taxon>Intrasporangiaceae</taxon>
        <taxon>Ornithinibacter</taxon>
    </lineage>
</organism>
<evidence type="ECO:0000256" key="1">
    <source>
        <dbReference type="SAM" id="MobiDB-lite"/>
    </source>
</evidence>
<dbReference type="RefSeq" id="WP_159902902.1">
    <property type="nucleotide sequence ID" value="NZ_BAABFX010000038.1"/>
</dbReference>
<name>A0ABP8K4U4_9MICO</name>